<dbReference type="AlphaFoldDB" id="A0A8H3H8L1"/>
<name>A0A8H3H8L1_9AGAM</name>
<feature type="region of interest" description="Disordered" evidence="1">
    <location>
        <begin position="158"/>
        <end position="189"/>
    </location>
</feature>
<organism evidence="3 4">
    <name type="scientific">Rhizoctonia solani</name>
    <dbReference type="NCBI Taxonomy" id="456999"/>
    <lineage>
        <taxon>Eukaryota</taxon>
        <taxon>Fungi</taxon>
        <taxon>Dikarya</taxon>
        <taxon>Basidiomycota</taxon>
        <taxon>Agaricomycotina</taxon>
        <taxon>Agaricomycetes</taxon>
        <taxon>Cantharellales</taxon>
        <taxon>Ceratobasidiaceae</taxon>
        <taxon>Rhizoctonia</taxon>
    </lineage>
</organism>
<feature type="compositionally biased region" description="Basic and acidic residues" evidence="1">
    <location>
        <begin position="677"/>
        <end position="688"/>
    </location>
</feature>
<proteinExistence type="predicted"/>
<evidence type="ECO:0000256" key="1">
    <source>
        <dbReference type="SAM" id="MobiDB-lite"/>
    </source>
</evidence>
<sequence>MAEAPPTSPQRSRYPPPPNRVSTPARSRRHGEASTNTPLRASSALSTSAPTAKSNPSYVHTSRQSTPATPVPATQIQMDKFIESELHNSIFHDPKFVHRFLSGNATKLDKVYKECGVLDSHYRKTDQWKLPLVIKTEKSLYDPVLHILNTIKEAVDTVNSPTRTTSTRHPEPAIYNSSNPPTPDDDTSGDYVPDRPEFINTSTYTIPSDRAETRLTKPDLVLFEDVEKKHRHWEHVRMPVEIKKLTGYHKAGMKQLSRYARAVFAHQLHRRHLYAMMVCNTEATFVRFDRAGILYSHRINLRTDSKAFTYAFASLLMLDRTDQGYDPAFTCRMNQDGRLDYYVNLPASAFTTQLPDAESTSDEGNRTHRFLVVDRLCRRRSICGRATIVLRIRKVEEDGNEDEGDEYILKIMWRDPERGLEGEVLRKVKGKFGLAQHVWHGDAFGKCCCSPMVDGLWKCKKCVAETARIEEPEICDKLMDIAAEVPLEDEKCEKDPVLTAVDTSVCHPTSQRRPHRICVFIVISSKGLPLERAGSPRQFMQAVLDAILGYWGLFNIGILHRDISEGNVLMVSSGRKLDRRSHNADSVEITDKVLIESEKKLREILDQLEGREPTGMLSDFDLYAYHSLASQYAIPSNSATSISAYSAEANHAVTSPATPSVGSISDPLHVSSGTTRSRQEDVADDTRESKRHKISSRLTVIPVTDQILPSRPSTSGPEDKKKRIIDFRTGTPAFMSIRVLSVSPGTQYNHTFLDDLESFFWLILWSAAAHLDAGVDSPTESAQAMLNQLNQSNPRGMRSHKTTQLTHCHESSGYFMLEELAEYENSWALDPLFSNVIVNFGNIAYKYRFTKDNLSPIDVFPEVVGVFQNALSDHPE</sequence>
<feature type="compositionally biased region" description="Polar residues" evidence="1">
    <location>
        <begin position="654"/>
        <end position="663"/>
    </location>
</feature>
<dbReference type="PANTHER" id="PTHR38248:SF2">
    <property type="entry name" value="FUNK1 11"/>
    <property type="match status" value="1"/>
</dbReference>
<dbReference type="SUPFAM" id="SSF56112">
    <property type="entry name" value="Protein kinase-like (PK-like)"/>
    <property type="match status" value="1"/>
</dbReference>
<dbReference type="InterPro" id="IPR011009">
    <property type="entry name" value="Kinase-like_dom_sf"/>
</dbReference>
<dbReference type="InterPro" id="IPR040976">
    <property type="entry name" value="Pkinase_fungal"/>
</dbReference>
<feature type="domain" description="Fungal-type protein kinase" evidence="2">
    <location>
        <begin position="217"/>
        <end position="624"/>
    </location>
</feature>
<dbReference type="Pfam" id="PF17667">
    <property type="entry name" value="Pkinase_fungal"/>
    <property type="match status" value="2"/>
</dbReference>
<feature type="compositionally biased region" description="Polar residues" evidence="1">
    <location>
        <begin position="53"/>
        <end position="72"/>
    </location>
</feature>
<feature type="compositionally biased region" description="Polar residues" evidence="1">
    <location>
        <begin position="158"/>
        <end position="167"/>
    </location>
</feature>
<dbReference type="Proteomes" id="UP000663853">
    <property type="component" value="Unassembled WGS sequence"/>
</dbReference>
<dbReference type="EMBL" id="CAJMXA010003602">
    <property type="protein sequence ID" value="CAE6506380.1"/>
    <property type="molecule type" value="Genomic_DNA"/>
</dbReference>
<comment type="caution">
    <text evidence="3">The sequence shown here is derived from an EMBL/GenBank/DDBJ whole genome shotgun (WGS) entry which is preliminary data.</text>
</comment>
<feature type="compositionally biased region" description="Low complexity" evidence="1">
    <location>
        <begin position="37"/>
        <end position="52"/>
    </location>
</feature>
<feature type="region of interest" description="Disordered" evidence="1">
    <location>
        <begin position="1"/>
        <end position="72"/>
    </location>
</feature>
<feature type="domain" description="Fungal-type protein kinase" evidence="2">
    <location>
        <begin position="726"/>
        <end position="765"/>
    </location>
</feature>
<evidence type="ECO:0000313" key="3">
    <source>
        <dbReference type="EMBL" id="CAE6506380.1"/>
    </source>
</evidence>
<accession>A0A8H3H8L1</accession>
<protein>
    <recommendedName>
        <fullName evidence="2">Fungal-type protein kinase domain-containing protein</fullName>
    </recommendedName>
</protein>
<reference evidence="3" key="1">
    <citation type="submission" date="2021-01" db="EMBL/GenBank/DDBJ databases">
        <authorList>
            <person name="Kaushik A."/>
        </authorList>
    </citation>
    <scope>NUCLEOTIDE SEQUENCE</scope>
    <source>
        <strain evidence="3">AG6-10EEA</strain>
    </source>
</reference>
<dbReference type="PANTHER" id="PTHR38248">
    <property type="entry name" value="FUNK1 6"/>
    <property type="match status" value="1"/>
</dbReference>
<feature type="region of interest" description="Disordered" evidence="1">
    <location>
        <begin position="654"/>
        <end position="695"/>
    </location>
</feature>
<evidence type="ECO:0000313" key="4">
    <source>
        <dbReference type="Proteomes" id="UP000663853"/>
    </source>
</evidence>
<evidence type="ECO:0000259" key="2">
    <source>
        <dbReference type="Pfam" id="PF17667"/>
    </source>
</evidence>
<gene>
    <name evidence="3" type="ORF">RDB_LOCUS120296</name>
</gene>